<dbReference type="Pfam" id="PF07484">
    <property type="entry name" value="Collar"/>
    <property type="match status" value="1"/>
</dbReference>
<accession>A0A2U8WNH7</accession>
<feature type="domain" description="Phage tail collar" evidence="2">
    <location>
        <begin position="82"/>
        <end position="137"/>
    </location>
</feature>
<keyword evidence="4" id="KW-1185">Reference proteome</keyword>
<dbReference type="Gene3D" id="3.90.1340.10">
    <property type="entry name" value="Phage tail collar domain"/>
    <property type="match status" value="1"/>
</dbReference>
<dbReference type="EMBL" id="CP029553">
    <property type="protein sequence ID" value="AWN47814.1"/>
    <property type="molecule type" value="Genomic_DNA"/>
</dbReference>
<dbReference type="OrthoDB" id="9810174at2"/>
<evidence type="ECO:0000313" key="4">
    <source>
        <dbReference type="Proteomes" id="UP000245444"/>
    </source>
</evidence>
<dbReference type="InterPro" id="IPR037053">
    <property type="entry name" value="Phage_tail_collar_dom_sf"/>
</dbReference>
<organism evidence="3 4">
    <name type="scientific">Methylobacterium terrae</name>
    <dbReference type="NCBI Taxonomy" id="2202827"/>
    <lineage>
        <taxon>Bacteria</taxon>
        <taxon>Pseudomonadati</taxon>
        <taxon>Pseudomonadota</taxon>
        <taxon>Alphaproteobacteria</taxon>
        <taxon>Hyphomicrobiales</taxon>
        <taxon>Methylobacteriaceae</taxon>
        <taxon>Methylobacterium</taxon>
    </lineage>
</organism>
<dbReference type="SUPFAM" id="SSF88874">
    <property type="entry name" value="Receptor-binding domain of short tail fibre protein gp12"/>
    <property type="match status" value="1"/>
</dbReference>
<protein>
    <recommendedName>
        <fullName evidence="2">Phage tail collar domain-containing protein</fullName>
    </recommendedName>
</protein>
<dbReference type="InterPro" id="IPR011083">
    <property type="entry name" value="Phage_tail_collar_dom"/>
</dbReference>
<evidence type="ECO:0000256" key="1">
    <source>
        <dbReference type="SAM" id="MobiDB-lite"/>
    </source>
</evidence>
<dbReference type="Proteomes" id="UP000245444">
    <property type="component" value="Chromosome"/>
</dbReference>
<reference evidence="3 4" key="1">
    <citation type="submission" date="2018-05" db="EMBL/GenBank/DDBJ databases">
        <title>Complete Genome Sequence of Methylobacterium sp. 17Sr1-28.</title>
        <authorList>
            <person name="Srinivasan S."/>
        </authorList>
    </citation>
    <scope>NUCLEOTIDE SEQUENCE [LARGE SCALE GENOMIC DNA]</scope>
    <source>
        <strain evidence="3 4">17Sr1-28</strain>
    </source>
</reference>
<dbReference type="AlphaFoldDB" id="A0A2U8WNH7"/>
<dbReference type="KEGG" id="mtea:DK419_17050"/>
<evidence type="ECO:0000259" key="2">
    <source>
        <dbReference type="Pfam" id="PF07484"/>
    </source>
</evidence>
<name>A0A2U8WNH7_9HYPH</name>
<feature type="region of interest" description="Disordered" evidence="1">
    <location>
        <begin position="1"/>
        <end position="23"/>
    </location>
</feature>
<proteinExistence type="predicted"/>
<sequence length="304" mass="30913">MLRQHRAGAGIDPAPSRPSQPNVRRRRFGCIASSIRRHERPITVPIRHSLRSFLCLGLTSAAALHGLCLPSLADEPPLPFLGEIRTFASPRCPTNFMQAAGQTLDIAGNSDLFSVIATTYGGDGRTNFALPNLQGQAVVGASTAMPIGKAVGASSVTLDATQVPLVSHSHDATFAPVSGTAPVTLPATPGTLAVTPKLLAKQATGVVGVKDGYLLSQGGIGQSTAPIYIDPANSAATAQLGGLTAEVTGLSATAATTFQVPVVTGGTVTVNPKSAAATAPVPIQSPALPMTVCIAVKGYLPTSN</sequence>
<evidence type="ECO:0000313" key="3">
    <source>
        <dbReference type="EMBL" id="AWN47814.1"/>
    </source>
</evidence>
<gene>
    <name evidence="3" type="ORF">DK419_17050</name>
</gene>